<feature type="region of interest" description="Disordered" evidence="1">
    <location>
        <begin position="31"/>
        <end position="54"/>
    </location>
</feature>
<gene>
    <name evidence="3" type="ORF">GCM10012285_44480</name>
</gene>
<evidence type="ECO:0000256" key="2">
    <source>
        <dbReference type="SAM" id="SignalP"/>
    </source>
</evidence>
<dbReference type="EMBL" id="BMND01000020">
    <property type="protein sequence ID" value="GGN52900.1"/>
    <property type="molecule type" value="Genomic_DNA"/>
</dbReference>
<name>A0ABQ2JS06_9ACTN</name>
<organism evidence="3 4">
    <name type="scientific">Streptomyces kronopolitis</name>
    <dbReference type="NCBI Taxonomy" id="1612435"/>
    <lineage>
        <taxon>Bacteria</taxon>
        <taxon>Bacillati</taxon>
        <taxon>Actinomycetota</taxon>
        <taxon>Actinomycetes</taxon>
        <taxon>Kitasatosporales</taxon>
        <taxon>Streptomycetaceae</taxon>
        <taxon>Streptomyces</taxon>
    </lineage>
</organism>
<accession>A0ABQ2JS06</accession>
<reference evidence="4" key="1">
    <citation type="journal article" date="2019" name="Int. J. Syst. Evol. Microbiol.">
        <title>The Global Catalogue of Microorganisms (GCM) 10K type strain sequencing project: providing services to taxonomists for standard genome sequencing and annotation.</title>
        <authorList>
            <consortium name="The Broad Institute Genomics Platform"/>
            <consortium name="The Broad Institute Genome Sequencing Center for Infectious Disease"/>
            <person name="Wu L."/>
            <person name="Ma J."/>
        </authorList>
    </citation>
    <scope>NUCLEOTIDE SEQUENCE [LARGE SCALE GENOMIC DNA]</scope>
    <source>
        <strain evidence="4">CGMCC 4.7323</strain>
    </source>
</reference>
<evidence type="ECO:0000256" key="1">
    <source>
        <dbReference type="SAM" id="MobiDB-lite"/>
    </source>
</evidence>
<proteinExistence type="predicted"/>
<comment type="caution">
    <text evidence="3">The sequence shown here is derived from an EMBL/GenBank/DDBJ whole genome shotgun (WGS) entry which is preliminary data.</text>
</comment>
<protein>
    <submittedName>
        <fullName evidence="3">Uncharacterized protein</fullName>
    </submittedName>
</protein>
<feature type="signal peptide" evidence="2">
    <location>
        <begin position="1"/>
        <end position="26"/>
    </location>
</feature>
<evidence type="ECO:0000313" key="4">
    <source>
        <dbReference type="Proteomes" id="UP000600080"/>
    </source>
</evidence>
<feature type="chain" id="PRO_5046298107" evidence="2">
    <location>
        <begin position="27"/>
        <end position="54"/>
    </location>
</feature>
<evidence type="ECO:0000313" key="3">
    <source>
        <dbReference type="EMBL" id="GGN52900.1"/>
    </source>
</evidence>
<keyword evidence="2" id="KW-0732">Signal</keyword>
<dbReference type="Proteomes" id="UP000600080">
    <property type="component" value="Unassembled WGS sequence"/>
</dbReference>
<sequence>MPRVTKPAPALLSTLALVLLPLVGIAVSTDDTQQTQAISGSAGDTQRHSDSAWG</sequence>
<feature type="compositionally biased region" description="Polar residues" evidence="1">
    <location>
        <begin position="31"/>
        <end position="44"/>
    </location>
</feature>
<feature type="compositionally biased region" description="Basic and acidic residues" evidence="1">
    <location>
        <begin position="45"/>
        <end position="54"/>
    </location>
</feature>
<keyword evidence="4" id="KW-1185">Reference proteome</keyword>